<comment type="subcellular location">
    <subcellularLocation>
        <location evidence="3">Secreted</location>
    </subcellularLocation>
</comment>
<dbReference type="Pfam" id="PF13091">
    <property type="entry name" value="PLDc_2"/>
    <property type="match status" value="1"/>
</dbReference>
<dbReference type="CDD" id="cd09143">
    <property type="entry name" value="PLDc_vPLD1_2_like_bac_2"/>
    <property type="match status" value="1"/>
</dbReference>
<evidence type="ECO:0000256" key="9">
    <source>
        <dbReference type="ARBA" id="ARBA00029594"/>
    </source>
</evidence>
<dbReference type="CDD" id="cd09140">
    <property type="entry name" value="PLDc_vPLD1_2_like_bac_1"/>
    <property type="match status" value="1"/>
</dbReference>
<accession>A0ABT2LRA9</accession>
<sequence>MQGEIEVKGAAGIRPGQRKLLVPGRNCCAAAMARRAALLVDAEAYFAELDKVLRMARQSIYIIGWDFDARVRLRPRDGPDTPALGALLRALVEERPELEVRVLVWSLAAVHAPGATLPLVLGEEWQNHPRIHLHLDTHHPLHAAHHQKIVLIDDSIAFVGGMDLTIERWDTTSHEAEHPLRHNPDGSSYDPVHDLQMVADGPVARIVAQVVRERWRDAVGEDLALGPPVERWPEGLEPEFADVPMAVARTIPSLGGRRPVEESAQLTEDMLRAAEHTIYIEAQYFTARRLRSILGESLSRPRGPEIVVICTRSANGMIERFIMGANRERLLRVLKQADRYNRLHIHYPVVPGLTGDHRVLVHAKLMIVDDNVMCVGSSNLNNRSVGLDTECDLAIEADRPESRAAIAGCRERLMAEHLGVEPALVRAAVLREGSLSRAIERLNHNSRGLRALTVYRGSTRSFPGTGLLDPERPFRFIERLRKLFGRGPAHDVPAERDRTSSDEASKTLPSTSGKRK</sequence>
<comment type="function">
    <text evidence="2">Could be a virulence factor.</text>
</comment>
<dbReference type="InterPro" id="IPR015679">
    <property type="entry name" value="PLipase_D_fam"/>
</dbReference>
<evidence type="ECO:0000313" key="12">
    <source>
        <dbReference type="EMBL" id="MCT7377085.1"/>
    </source>
</evidence>
<evidence type="ECO:0000313" key="13">
    <source>
        <dbReference type="Proteomes" id="UP001320831"/>
    </source>
</evidence>
<proteinExistence type="predicted"/>
<keyword evidence="7" id="KW-0378">Hydrolase</keyword>
<dbReference type="SMART" id="SM00155">
    <property type="entry name" value="PLDc"/>
    <property type="match status" value="2"/>
</dbReference>
<comment type="caution">
    <text evidence="12">The sequence shown here is derived from an EMBL/GenBank/DDBJ whole genome shotgun (WGS) entry which is preliminary data.</text>
</comment>
<dbReference type="RefSeq" id="WP_260905442.1">
    <property type="nucleotide sequence ID" value="NZ_JAOCZP010000006.1"/>
</dbReference>
<evidence type="ECO:0000256" key="10">
    <source>
        <dbReference type="SAM" id="MobiDB-lite"/>
    </source>
</evidence>
<name>A0ABT2LRA9_9HYPH</name>
<feature type="compositionally biased region" description="Basic and acidic residues" evidence="10">
    <location>
        <begin position="488"/>
        <end position="505"/>
    </location>
</feature>
<evidence type="ECO:0000256" key="7">
    <source>
        <dbReference type="ARBA" id="ARBA00022801"/>
    </source>
</evidence>
<dbReference type="Gene3D" id="3.30.870.10">
    <property type="entry name" value="Endonuclease Chain A"/>
    <property type="match status" value="2"/>
</dbReference>
<dbReference type="PANTHER" id="PTHR18896:SF76">
    <property type="entry name" value="PHOSPHOLIPASE"/>
    <property type="match status" value="1"/>
</dbReference>
<evidence type="ECO:0000256" key="8">
    <source>
        <dbReference type="ARBA" id="ARBA00023098"/>
    </source>
</evidence>
<evidence type="ECO:0000256" key="1">
    <source>
        <dbReference type="ARBA" id="ARBA00000798"/>
    </source>
</evidence>
<evidence type="ECO:0000256" key="5">
    <source>
        <dbReference type="ARBA" id="ARBA00022525"/>
    </source>
</evidence>
<feature type="compositionally biased region" description="Polar residues" evidence="10">
    <location>
        <begin position="507"/>
        <end position="516"/>
    </location>
</feature>
<keyword evidence="13" id="KW-1185">Reference proteome</keyword>
<dbReference type="Pfam" id="PF00614">
    <property type="entry name" value="PLDc"/>
    <property type="match status" value="1"/>
</dbReference>
<evidence type="ECO:0000256" key="4">
    <source>
        <dbReference type="ARBA" id="ARBA00018392"/>
    </source>
</evidence>
<dbReference type="PANTHER" id="PTHR18896">
    <property type="entry name" value="PHOSPHOLIPASE D"/>
    <property type="match status" value="1"/>
</dbReference>
<feature type="domain" description="PLD phosphodiesterase" evidence="11">
    <location>
        <begin position="357"/>
        <end position="384"/>
    </location>
</feature>
<dbReference type="Proteomes" id="UP001320831">
    <property type="component" value="Unassembled WGS sequence"/>
</dbReference>
<evidence type="ECO:0000256" key="6">
    <source>
        <dbReference type="ARBA" id="ARBA00022737"/>
    </source>
</evidence>
<feature type="region of interest" description="Disordered" evidence="10">
    <location>
        <begin position="487"/>
        <end position="516"/>
    </location>
</feature>
<evidence type="ECO:0000259" key="11">
    <source>
        <dbReference type="PROSITE" id="PS50035"/>
    </source>
</evidence>
<evidence type="ECO:0000256" key="3">
    <source>
        <dbReference type="ARBA" id="ARBA00004613"/>
    </source>
</evidence>
<dbReference type="SUPFAM" id="SSF56024">
    <property type="entry name" value="Phospholipase D/nuclease"/>
    <property type="match status" value="2"/>
</dbReference>
<organism evidence="12 13">
    <name type="scientific">Chelativorans salis</name>
    <dbReference type="NCBI Taxonomy" id="2978478"/>
    <lineage>
        <taxon>Bacteria</taxon>
        <taxon>Pseudomonadati</taxon>
        <taxon>Pseudomonadota</taxon>
        <taxon>Alphaproteobacteria</taxon>
        <taxon>Hyphomicrobiales</taxon>
        <taxon>Phyllobacteriaceae</taxon>
        <taxon>Chelativorans</taxon>
    </lineage>
</organism>
<keyword evidence="6" id="KW-0677">Repeat</keyword>
<keyword evidence="8" id="KW-0443">Lipid metabolism</keyword>
<protein>
    <recommendedName>
        <fullName evidence="4">Phospholipase D</fullName>
    </recommendedName>
    <alternativeName>
        <fullName evidence="9">Choline phosphatase</fullName>
    </alternativeName>
</protein>
<dbReference type="InterPro" id="IPR025202">
    <property type="entry name" value="PLD-like_dom"/>
</dbReference>
<dbReference type="EMBL" id="JAOCZP010000006">
    <property type="protein sequence ID" value="MCT7377085.1"/>
    <property type="molecule type" value="Genomic_DNA"/>
</dbReference>
<dbReference type="InterPro" id="IPR001736">
    <property type="entry name" value="PLipase_D/transphosphatidylase"/>
</dbReference>
<gene>
    <name evidence="12" type="ORF">N5A92_18870</name>
</gene>
<dbReference type="PROSITE" id="PS50035">
    <property type="entry name" value="PLD"/>
    <property type="match status" value="2"/>
</dbReference>
<reference evidence="12 13" key="1">
    <citation type="submission" date="2022-09" db="EMBL/GenBank/DDBJ databases">
        <title>Chelativorans salina sp. nov., a novel slightly halophilic bacterium isolated from a saline lake sediment enrichment.</title>
        <authorList>
            <person name="Gao L."/>
            <person name="Fang B.-Z."/>
            <person name="Li W.-J."/>
        </authorList>
    </citation>
    <scope>NUCLEOTIDE SEQUENCE [LARGE SCALE GENOMIC DNA]</scope>
    <source>
        <strain evidence="12 13">EGI FJ00035</strain>
    </source>
</reference>
<evidence type="ECO:0000256" key="2">
    <source>
        <dbReference type="ARBA" id="ARBA00003145"/>
    </source>
</evidence>
<keyword evidence="5" id="KW-0964">Secreted</keyword>
<feature type="domain" description="PLD phosphodiesterase" evidence="11">
    <location>
        <begin position="141"/>
        <end position="168"/>
    </location>
</feature>
<comment type="catalytic activity">
    <reaction evidence="1">
        <text>a 1,2-diacyl-sn-glycero-3-phosphocholine + H2O = a 1,2-diacyl-sn-glycero-3-phosphate + choline + H(+)</text>
        <dbReference type="Rhea" id="RHEA:14445"/>
        <dbReference type="ChEBI" id="CHEBI:15354"/>
        <dbReference type="ChEBI" id="CHEBI:15377"/>
        <dbReference type="ChEBI" id="CHEBI:15378"/>
        <dbReference type="ChEBI" id="CHEBI:57643"/>
        <dbReference type="ChEBI" id="CHEBI:58608"/>
        <dbReference type="EC" id="3.1.4.4"/>
    </reaction>
</comment>